<dbReference type="EMBL" id="CAXHTB010000009">
    <property type="protein sequence ID" value="CAL0312907.1"/>
    <property type="molecule type" value="Genomic_DNA"/>
</dbReference>
<organism evidence="3 4">
    <name type="scientific">Lupinus luteus</name>
    <name type="common">European yellow lupine</name>
    <dbReference type="NCBI Taxonomy" id="3873"/>
    <lineage>
        <taxon>Eukaryota</taxon>
        <taxon>Viridiplantae</taxon>
        <taxon>Streptophyta</taxon>
        <taxon>Embryophyta</taxon>
        <taxon>Tracheophyta</taxon>
        <taxon>Spermatophyta</taxon>
        <taxon>Magnoliopsida</taxon>
        <taxon>eudicotyledons</taxon>
        <taxon>Gunneridae</taxon>
        <taxon>Pentapetalae</taxon>
        <taxon>rosids</taxon>
        <taxon>fabids</taxon>
        <taxon>Fabales</taxon>
        <taxon>Fabaceae</taxon>
        <taxon>Papilionoideae</taxon>
        <taxon>50 kb inversion clade</taxon>
        <taxon>genistoids sensu lato</taxon>
        <taxon>core genistoids</taxon>
        <taxon>Genisteae</taxon>
        <taxon>Lupinus</taxon>
    </lineage>
</organism>
<dbReference type="SUPFAM" id="SSF54928">
    <property type="entry name" value="RNA-binding domain, RBD"/>
    <property type="match status" value="1"/>
</dbReference>
<comment type="caution">
    <text evidence="3">The sequence shown here is derived from an EMBL/GenBank/DDBJ whole genome shotgun (WGS) entry which is preliminary data.</text>
</comment>
<evidence type="ECO:0000259" key="2">
    <source>
        <dbReference type="Pfam" id="PF00076"/>
    </source>
</evidence>
<accession>A0AAV1WUQ1</accession>
<feature type="domain" description="RRM" evidence="2">
    <location>
        <begin position="84"/>
        <end position="149"/>
    </location>
</feature>
<proteinExistence type="predicted"/>
<gene>
    <name evidence="3" type="ORF">LLUT_LOCUS13967</name>
</gene>
<dbReference type="AlphaFoldDB" id="A0AAV1WUQ1"/>
<keyword evidence="4" id="KW-1185">Reference proteome</keyword>
<dbReference type="InterPro" id="IPR012677">
    <property type="entry name" value="Nucleotide-bd_a/b_plait_sf"/>
</dbReference>
<protein>
    <recommendedName>
        <fullName evidence="2">RRM domain-containing protein</fullName>
    </recommendedName>
</protein>
<evidence type="ECO:0000256" key="1">
    <source>
        <dbReference type="SAM" id="MobiDB-lite"/>
    </source>
</evidence>
<name>A0AAV1WUQ1_LUPLU</name>
<dbReference type="GO" id="GO:0003723">
    <property type="term" value="F:RNA binding"/>
    <property type="evidence" value="ECO:0007669"/>
    <property type="project" value="InterPro"/>
</dbReference>
<dbReference type="InterPro" id="IPR000504">
    <property type="entry name" value="RRM_dom"/>
</dbReference>
<dbReference type="Proteomes" id="UP001497480">
    <property type="component" value="Unassembled WGS sequence"/>
</dbReference>
<sequence length="591" mass="66041">MRERGRERVREWVRRESLHGRELGRGVGWRRFSGASWRPSSGRVKPHDVFAHVSRRRFSSRTSARGRSQGVRRRDFAGELSSFYITNFPESASSNDLWAFSQKWGRVDVYIPLKRNRNDQRFAFIRFDKVLDERSFAKEFDKLWFGNYKLFANIPMFRKDVEGIPKPKVSTPLVRVPPAAVPLKLRDSRSYVEAVNGVGSQGEVDKLPSVGVPSSLDRVLPVPPLHVSGVTSELEWLTGCVVGRVHKEVSPDNVAGLLQADGIFTISVHLMGGDLLLLSPLAGENVLDVFKDAGGFVSFVFSSVIPWSVDCVPECRDVWVRFFGILVHSWNVDMFDKIAREFGSLLVIDNDALNKVRFDMCIMKIRVLLGKRLDSSFGVVVDEKEFVVHMREELCGELPRPGSVGDDESKSYVSDSHFSSVGLGDGGKGWISDSFESDSRSEEEEVTGRDEAVEREGCGGNYEGCVPNPEVLNSVGLDFNEFNDEQVDGLEFLNEVRKKELAFIDCENSEERELPHIDSLEGNDEVLMQDFTPTCASLSGDHLLGQDYSKPLEVCCDSIEVTAGELISPIDPLTVLKVSEDKELCATSVEG</sequence>
<dbReference type="InterPro" id="IPR035979">
    <property type="entry name" value="RBD_domain_sf"/>
</dbReference>
<dbReference type="Gene3D" id="3.30.70.330">
    <property type="match status" value="1"/>
</dbReference>
<reference evidence="3 4" key="1">
    <citation type="submission" date="2024-03" db="EMBL/GenBank/DDBJ databases">
        <authorList>
            <person name="Martinez-Hernandez J."/>
        </authorList>
    </citation>
    <scope>NUCLEOTIDE SEQUENCE [LARGE SCALE GENOMIC DNA]</scope>
</reference>
<evidence type="ECO:0000313" key="4">
    <source>
        <dbReference type="Proteomes" id="UP001497480"/>
    </source>
</evidence>
<feature type="region of interest" description="Disordered" evidence="1">
    <location>
        <begin position="432"/>
        <end position="452"/>
    </location>
</feature>
<evidence type="ECO:0000313" key="3">
    <source>
        <dbReference type="EMBL" id="CAL0312907.1"/>
    </source>
</evidence>
<dbReference type="Pfam" id="PF00076">
    <property type="entry name" value="RRM_1"/>
    <property type="match status" value="1"/>
</dbReference>